<dbReference type="AlphaFoldDB" id="A0A814BNK0"/>
<name>A0A814BNK0_9BILA</name>
<dbReference type="Proteomes" id="UP000663868">
    <property type="component" value="Unassembled WGS sequence"/>
</dbReference>
<organism evidence="2 4">
    <name type="scientific">Adineta steineri</name>
    <dbReference type="NCBI Taxonomy" id="433720"/>
    <lineage>
        <taxon>Eukaryota</taxon>
        <taxon>Metazoa</taxon>
        <taxon>Spiralia</taxon>
        <taxon>Gnathifera</taxon>
        <taxon>Rotifera</taxon>
        <taxon>Eurotatoria</taxon>
        <taxon>Bdelloidea</taxon>
        <taxon>Adinetida</taxon>
        <taxon>Adinetidae</taxon>
        <taxon>Adineta</taxon>
    </lineage>
</organism>
<proteinExistence type="predicted"/>
<evidence type="ECO:0000259" key="1">
    <source>
        <dbReference type="Pfam" id="PF00501"/>
    </source>
</evidence>
<dbReference type="Gene3D" id="3.40.50.12780">
    <property type="entry name" value="N-terminal domain of ligase-like"/>
    <property type="match status" value="1"/>
</dbReference>
<accession>A0A814BNK0</accession>
<gene>
    <name evidence="2" type="ORF">IZO911_LOCUS13809</name>
    <name evidence="3" type="ORF">KXQ929_LOCUS7362</name>
</gene>
<dbReference type="Proteomes" id="UP000663860">
    <property type="component" value="Unassembled WGS sequence"/>
</dbReference>
<sequence length="161" mass="18289">MNTQNRTVLDKRQALIDPDSLLSIIMTSGSTGIPETAVITNFGALNITINIWNWYGHYSSRFCAYSPMYYMASSIIGNTLIAISKCAIIIPHFEYDIVAIMRTIDEEKCTWMLGTPHLFRNILQHSDRDKYDLSSLQSVAIGSTIEEPELVRKIEVELRIK</sequence>
<dbReference type="InterPro" id="IPR042099">
    <property type="entry name" value="ANL_N_sf"/>
</dbReference>
<reference evidence="2" key="1">
    <citation type="submission" date="2021-02" db="EMBL/GenBank/DDBJ databases">
        <authorList>
            <person name="Nowell W R."/>
        </authorList>
    </citation>
    <scope>NUCLEOTIDE SEQUENCE</scope>
</reference>
<protein>
    <recommendedName>
        <fullName evidence="1">AMP-dependent synthetase/ligase domain-containing protein</fullName>
    </recommendedName>
</protein>
<dbReference type="Pfam" id="PF00501">
    <property type="entry name" value="AMP-binding"/>
    <property type="match status" value="1"/>
</dbReference>
<dbReference type="PANTHER" id="PTHR42814">
    <property type="entry name" value="AMP-BINDING DOMAIN-CONTAINING PROTEIN"/>
    <property type="match status" value="1"/>
</dbReference>
<dbReference type="EMBL" id="CAJOBB010000301">
    <property type="protein sequence ID" value="CAF3643982.1"/>
    <property type="molecule type" value="Genomic_DNA"/>
</dbReference>
<dbReference type="InterPro" id="IPR000873">
    <property type="entry name" value="AMP-dep_synth/lig_dom"/>
</dbReference>
<dbReference type="SUPFAM" id="SSF56801">
    <property type="entry name" value="Acetyl-CoA synthetase-like"/>
    <property type="match status" value="1"/>
</dbReference>
<evidence type="ECO:0000313" key="2">
    <source>
        <dbReference type="EMBL" id="CAF0929908.1"/>
    </source>
</evidence>
<dbReference type="EMBL" id="CAJNOE010000112">
    <property type="protein sequence ID" value="CAF0929908.1"/>
    <property type="molecule type" value="Genomic_DNA"/>
</dbReference>
<evidence type="ECO:0000313" key="4">
    <source>
        <dbReference type="Proteomes" id="UP000663860"/>
    </source>
</evidence>
<dbReference type="PANTHER" id="PTHR42814:SF3">
    <property type="entry name" value="BETA-N-ACETYLHEXOSAMINIDASE"/>
    <property type="match status" value="1"/>
</dbReference>
<evidence type="ECO:0000313" key="3">
    <source>
        <dbReference type="EMBL" id="CAF3643982.1"/>
    </source>
</evidence>
<feature type="domain" description="AMP-dependent synthetase/ligase" evidence="1">
    <location>
        <begin position="12"/>
        <end position="157"/>
    </location>
</feature>
<comment type="caution">
    <text evidence="2">The sequence shown here is derived from an EMBL/GenBank/DDBJ whole genome shotgun (WGS) entry which is preliminary data.</text>
</comment>